<keyword evidence="1 4" id="KW-0808">Transferase</keyword>
<reference evidence="5" key="1">
    <citation type="journal article" date="2019" name="Int. J. Syst. Evol. Microbiol.">
        <title>The Global Catalogue of Microorganisms (GCM) 10K type strain sequencing project: providing services to taxonomists for standard genome sequencing and annotation.</title>
        <authorList>
            <consortium name="The Broad Institute Genomics Platform"/>
            <consortium name="The Broad Institute Genome Sequencing Center for Infectious Disease"/>
            <person name="Wu L."/>
            <person name="Ma J."/>
        </authorList>
    </citation>
    <scope>NUCLEOTIDE SEQUENCE [LARGE SCALE GENOMIC DNA]</scope>
    <source>
        <strain evidence="5">CECT 8472</strain>
    </source>
</reference>
<gene>
    <name evidence="4" type="ORF">ACFOW6_07160</name>
</gene>
<organism evidence="4 5">
    <name type="scientific">Fodinicurvata halophila</name>
    <dbReference type="NCBI Taxonomy" id="1419723"/>
    <lineage>
        <taxon>Bacteria</taxon>
        <taxon>Pseudomonadati</taxon>
        <taxon>Pseudomonadota</taxon>
        <taxon>Alphaproteobacteria</taxon>
        <taxon>Rhodospirillales</taxon>
        <taxon>Rhodovibrionaceae</taxon>
        <taxon>Fodinicurvata</taxon>
    </lineage>
</organism>
<dbReference type="EC" id="2.3.1.-" evidence="4"/>
<dbReference type="InterPro" id="IPR016181">
    <property type="entry name" value="Acyl_CoA_acyltransferase"/>
</dbReference>
<evidence type="ECO:0000259" key="3">
    <source>
        <dbReference type="PROSITE" id="PS51186"/>
    </source>
</evidence>
<dbReference type="Proteomes" id="UP001595799">
    <property type="component" value="Unassembled WGS sequence"/>
</dbReference>
<dbReference type="SUPFAM" id="SSF55729">
    <property type="entry name" value="Acyl-CoA N-acyltransferases (Nat)"/>
    <property type="match status" value="2"/>
</dbReference>
<dbReference type="PANTHER" id="PTHR43877">
    <property type="entry name" value="AMINOALKYLPHOSPHONATE N-ACETYLTRANSFERASE-RELATED-RELATED"/>
    <property type="match status" value="1"/>
</dbReference>
<name>A0ABV8UJF1_9PROT</name>
<evidence type="ECO:0000256" key="1">
    <source>
        <dbReference type="ARBA" id="ARBA00022679"/>
    </source>
</evidence>
<dbReference type="InterPro" id="IPR000182">
    <property type="entry name" value="GNAT_dom"/>
</dbReference>
<accession>A0ABV8UJF1</accession>
<dbReference type="RefSeq" id="WP_382421652.1">
    <property type="nucleotide sequence ID" value="NZ_JBHSCW010000003.1"/>
</dbReference>
<comment type="caution">
    <text evidence="4">The sequence shown here is derived from an EMBL/GenBank/DDBJ whole genome shotgun (WGS) entry which is preliminary data.</text>
</comment>
<protein>
    <submittedName>
        <fullName evidence="4">GNAT family acetyltransferase</fullName>
        <ecNumber evidence="4">2.3.1.-</ecNumber>
    </submittedName>
</protein>
<dbReference type="InterPro" id="IPR050832">
    <property type="entry name" value="Bact_Acetyltransf"/>
</dbReference>
<dbReference type="GO" id="GO:0016746">
    <property type="term" value="F:acyltransferase activity"/>
    <property type="evidence" value="ECO:0007669"/>
    <property type="project" value="UniProtKB-KW"/>
</dbReference>
<feature type="domain" description="N-acetyltransferase" evidence="3">
    <location>
        <begin position="13"/>
        <end position="168"/>
    </location>
</feature>
<dbReference type="Gene3D" id="3.40.630.30">
    <property type="match status" value="2"/>
</dbReference>
<sequence length="344" mass="38702">MTTAEGESRLLKPVIRDLAPEEDEPCVNLWHQCGLLVPHNDPHADIALFRSGPSSRVFASLMDDRLVGTLCAGHDGHRGWLYYLAVTPQKRGQGIAAQLLRTAEAWLAEQGIRKVQLMVRPENQKVAEYYGKQGYQLTPRAVMAKWIEAGNGSKDTEAESVYLDTEITYLEMDSVPSFEADSLRFPPGCHLLEAPDPTLSFYRFLYNTVGAPWLWWERRIMPDRELSAILQDPRVELLVLYKQGIPAGFAELDRRHPGEVELAYFGLLPDFIGQGLGPPLLRHAVQCAWQTQGESQVAVLKVHTCNLDHPRALALYQTVGFTVRSRKQRRVIDPRLLGMFSTGS</sequence>
<dbReference type="CDD" id="cd04301">
    <property type="entry name" value="NAT_SF"/>
    <property type="match status" value="2"/>
</dbReference>
<dbReference type="NCBIfam" id="NF002959">
    <property type="entry name" value="PRK03624.1"/>
    <property type="match status" value="1"/>
</dbReference>
<evidence type="ECO:0000313" key="4">
    <source>
        <dbReference type="EMBL" id="MFC4351317.1"/>
    </source>
</evidence>
<feature type="domain" description="N-acetyltransferase" evidence="3">
    <location>
        <begin position="192"/>
        <end position="338"/>
    </location>
</feature>
<evidence type="ECO:0000313" key="5">
    <source>
        <dbReference type="Proteomes" id="UP001595799"/>
    </source>
</evidence>
<evidence type="ECO:0000256" key="2">
    <source>
        <dbReference type="ARBA" id="ARBA00023315"/>
    </source>
</evidence>
<keyword evidence="2 4" id="KW-0012">Acyltransferase</keyword>
<proteinExistence type="predicted"/>
<dbReference type="PROSITE" id="PS51186">
    <property type="entry name" value="GNAT"/>
    <property type="match status" value="2"/>
</dbReference>
<dbReference type="Pfam" id="PF00583">
    <property type="entry name" value="Acetyltransf_1"/>
    <property type="match status" value="2"/>
</dbReference>
<dbReference type="EMBL" id="JBHSCW010000003">
    <property type="protein sequence ID" value="MFC4351317.1"/>
    <property type="molecule type" value="Genomic_DNA"/>
</dbReference>
<keyword evidence="5" id="KW-1185">Reference proteome</keyword>